<dbReference type="Proteomes" id="UP001177670">
    <property type="component" value="Unassembled WGS sequence"/>
</dbReference>
<organism evidence="2 3">
    <name type="scientific">Melipona bicolor</name>
    <dbReference type="NCBI Taxonomy" id="60889"/>
    <lineage>
        <taxon>Eukaryota</taxon>
        <taxon>Metazoa</taxon>
        <taxon>Ecdysozoa</taxon>
        <taxon>Arthropoda</taxon>
        <taxon>Hexapoda</taxon>
        <taxon>Insecta</taxon>
        <taxon>Pterygota</taxon>
        <taxon>Neoptera</taxon>
        <taxon>Endopterygota</taxon>
        <taxon>Hymenoptera</taxon>
        <taxon>Apocrita</taxon>
        <taxon>Aculeata</taxon>
        <taxon>Apoidea</taxon>
        <taxon>Anthophila</taxon>
        <taxon>Apidae</taxon>
        <taxon>Melipona</taxon>
    </lineage>
</organism>
<comment type="caution">
    <text evidence="2">The sequence shown here is derived from an EMBL/GenBank/DDBJ whole genome shotgun (WGS) entry which is preliminary data.</text>
</comment>
<dbReference type="EMBL" id="JAHYIQ010000020">
    <property type="protein sequence ID" value="KAK1123596.1"/>
    <property type="molecule type" value="Genomic_DNA"/>
</dbReference>
<accession>A0AA40KKN9</accession>
<evidence type="ECO:0000313" key="3">
    <source>
        <dbReference type="Proteomes" id="UP001177670"/>
    </source>
</evidence>
<reference evidence="2" key="1">
    <citation type="submission" date="2021-10" db="EMBL/GenBank/DDBJ databases">
        <title>Melipona bicolor Genome sequencing and assembly.</title>
        <authorList>
            <person name="Araujo N.S."/>
            <person name="Arias M.C."/>
        </authorList>
    </citation>
    <scope>NUCLEOTIDE SEQUENCE</scope>
    <source>
        <strain evidence="2">USP_2M_L1-L4_2017</strain>
        <tissue evidence="2">Whole body</tissue>
    </source>
</reference>
<feature type="region of interest" description="Disordered" evidence="1">
    <location>
        <begin position="35"/>
        <end position="65"/>
    </location>
</feature>
<gene>
    <name evidence="2" type="ORF">K0M31_008297</name>
</gene>
<keyword evidence="3" id="KW-1185">Reference proteome</keyword>
<protein>
    <submittedName>
        <fullName evidence="2">Uncharacterized protein</fullName>
    </submittedName>
</protein>
<sequence length="65" mass="7471">MRQPEAPYYRSAIPGMVEETFPREGDFDLIRASRGEELEEKEEEEVEVHSSGADQIVETDDSKVR</sequence>
<evidence type="ECO:0000256" key="1">
    <source>
        <dbReference type="SAM" id="MobiDB-lite"/>
    </source>
</evidence>
<proteinExistence type="predicted"/>
<feature type="compositionally biased region" description="Acidic residues" evidence="1">
    <location>
        <begin position="37"/>
        <end position="46"/>
    </location>
</feature>
<dbReference type="AlphaFoldDB" id="A0AA40KKN9"/>
<evidence type="ECO:0000313" key="2">
    <source>
        <dbReference type="EMBL" id="KAK1123596.1"/>
    </source>
</evidence>
<name>A0AA40KKN9_9HYME</name>